<protein>
    <submittedName>
        <fullName evidence="1">Uncharacterized protein</fullName>
    </submittedName>
</protein>
<sequence>MSTTTFTASGSLDDRKSQPVRCLAESPATARVQATVAAPKRASWLHFANHMATWATAGRLPLSE</sequence>
<name>A0ABT9SC61_9BURK</name>
<reference evidence="1 2" key="1">
    <citation type="submission" date="2023-07" db="EMBL/GenBank/DDBJ databases">
        <title>Sorghum-associated microbial communities from plants grown in Nebraska, USA.</title>
        <authorList>
            <person name="Schachtman D."/>
        </authorList>
    </citation>
    <scope>NUCLEOTIDE SEQUENCE [LARGE SCALE GENOMIC DNA]</scope>
    <source>
        <strain evidence="1 2">DS1607</strain>
    </source>
</reference>
<accession>A0ABT9SC61</accession>
<proteinExistence type="predicted"/>
<keyword evidence="2" id="KW-1185">Reference proteome</keyword>
<dbReference type="RefSeq" id="WP_307691697.1">
    <property type="nucleotide sequence ID" value="NZ_JAUSRO010000015.1"/>
</dbReference>
<gene>
    <name evidence="1" type="ORF">J2W36_004204</name>
</gene>
<dbReference type="EMBL" id="JAUSRO010000015">
    <property type="protein sequence ID" value="MDP9901932.1"/>
    <property type="molecule type" value="Genomic_DNA"/>
</dbReference>
<evidence type="ECO:0000313" key="1">
    <source>
        <dbReference type="EMBL" id="MDP9901932.1"/>
    </source>
</evidence>
<evidence type="ECO:0000313" key="2">
    <source>
        <dbReference type="Proteomes" id="UP001226867"/>
    </source>
</evidence>
<organism evidence="1 2">
    <name type="scientific">Variovorax ginsengisoli</name>
    <dbReference type="NCBI Taxonomy" id="363844"/>
    <lineage>
        <taxon>Bacteria</taxon>
        <taxon>Pseudomonadati</taxon>
        <taxon>Pseudomonadota</taxon>
        <taxon>Betaproteobacteria</taxon>
        <taxon>Burkholderiales</taxon>
        <taxon>Comamonadaceae</taxon>
        <taxon>Variovorax</taxon>
    </lineage>
</organism>
<dbReference type="Proteomes" id="UP001226867">
    <property type="component" value="Unassembled WGS sequence"/>
</dbReference>
<comment type="caution">
    <text evidence="1">The sequence shown here is derived from an EMBL/GenBank/DDBJ whole genome shotgun (WGS) entry which is preliminary data.</text>
</comment>